<dbReference type="SUPFAM" id="SSF53474">
    <property type="entry name" value="alpha/beta-Hydrolases"/>
    <property type="match status" value="1"/>
</dbReference>
<dbReference type="AlphaFoldDB" id="A0A0E1WX25"/>
<evidence type="ECO:0000259" key="1">
    <source>
        <dbReference type="Pfam" id="PF00975"/>
    </source>
</evidence>
<gene>
    <name evidence="2" type="ORF">BALG_02691</name>
</gene>
<dbReference type="HOGENOM" id="CLU_084405_1_0_5"/>
<feature type="domain" description="Thioesterase" evidence="1">
    <location>
        <begin position="115"/>
        <end position="159"/>
    </location>
</feature>
<dbReference type="Proteomes" id="UP000004659">
    <property type="component" value="Unassembled WGS sequence"/>
</dbReference>
<dbReference type="InterPro" id="IPR001031">
    <property type="entry name" value="Thioesterase"/>
</dbReference>
<dbReference type="EMBL" id="EQ999534">
    <property type="protein sequence ID" value="EEZ29338.1"/>
    <property type="molecule type" value="Genomic_DNA"/>
</dbReference>
<dbReference type="PIRSF" id="PIRSF036200">
    <property type="entry name" value="UCP_TEII"/>
    <property type="match status" value="1"/>
</dbReference>
<accession>A0A0E1WX25</accession>
<name>A0A0E1WX25_9HYPH</name>
<reference evidence="2" key="1">
    <citation type="submission" date="2009-01" db="EMBL/GenBank/DDBJ databases">
        <title>The Genome Sequence of Brucella pinnipedialis M292/94/1.</title>
        <authorList>
            <consortium name="The Broad Institute Genome Sequencing Platform"/>
            <person name="Ward D."/>
            <person name="Young S.K."/>
            <person name="Kodira C.D."/>
            <person name="Zeng Q."/>
            <person name="Koehrsen M."/>
            <person name="Alvarado L."/>
            <person name="Berlin A."/>
            <person name="Borenstein D."/>
            <person name="Chen Z."/>
            <person name="Engels R."/>
            <person name="Freedman E."/>
            <person name="Gellesch M."/>
            <person name="Goldberg J."/>
            <person name="Griggs A."/>
            <person name="Gujja S."/>
            <person name="Heiman D."/>
            <person name="Hepburn T."/>
            <person name="Howarth C."/>
            <person name="Jen D."/>
            <person name="Larson L."/>
            <person name="Lewis B."/>
            <person name="Mehta T."/>
            <person name="Park D."/>
            <person name="Pearson M."/>
            <person name="Roberts A."/>
            <person name="Saif S."/>
            <person name="Shea T."/>
            <person name="Shenoy N."/>
            <person name="Sisk P."/>
            <person name="Stolte C."/>
            <person name="Sykes S."/>
            <person name="Walk T."/>
            <person name="White J."/>
            <person name="Yandava C."/>
            <person name="Whatmore A.M."/>
            <person name="Perrett L.L."/>
            <person name="O'Callaghan D."/>
            <person name="Nusbaum C."/>
            <person name="Galagan J."/>
            <person name="Birren B."/>
        </authorList>
    </citation>
    <scope>NUCLEOTIDE SEQUENCE [LARGE SCALE GENOMIC DNA]</scope>
    <source>
        <strain evidence="2">M292/94/1</strain>
    </source>
</reference>
<evidence type="ECO:0000313" key="2">
    <source>
        <dbReference type="EMBL" id="EEZ29338.1"/>
    </source>
</evidence>
<protein>
    <recommendedName>
        <fullName evidence="1">Thioesterase domain-containing protein</fullName>
    </recommendedName>
</protein>
<proteinExistence type="predicted"/>
<dbReference type="InterPro" id="IPR029058">
    <property type="entry name" value="AB_hydrolase_fold"/>
</dbReference>
<dbReference type="Pfam" id="PF00975">
    <property type="entry name" value="Thioesterase"/>
    <property type="match status" value="1"/>
</dbReference>
<organism evidence="2">
    <name type="scientific">Brucella pinnipedialis M292/94/1</name>
    <dbReference type="NCBI Taxonomy" id="520462"/>
    <lineage>
        <taxon>Bacteria</taxon>
        <taxon>Pseudomonadati</taxon>
        <taxon>Pseudomonadota</taxon>
        <taxon>Alphaproteobacteria</taxon>
        <taxon>Hyphomicrobiales</taxon>
        <taxon>Brucellaceae</taxon>
        <taxon>Brucella/Ochrobactrum group</taxon>
        <taxon>Brucella</taxon>
    </lineage>
</organism>
<dbReference type="InterPro" id="IPR012367">
    <property type="entry name" value="UCP_Testerase"/>
</dbReference>
<dbReference type="InterPro" id="IPR006311">
    <property type="entry name" value="TAT_signal"/>
</dbReference>
<dbReference type="PROSITE" id="PS51318">
    <property type="entry name" value="TAT"/>
    <property type="match status" value="1"/>
</dbReference>
<dbReference type="Gene3D" id="3.40.50.1820">
    <property type="entry name" value="alpha/beta hydrolase"/>
    <property type="match status" value="1"/>
</dbReference>
<sequence>MTNIPAASAVSFPNPGKSAAAETDRMNRRSLLLGLLAGAALVLPSLPAEAKTQQAAMPPNATSPHQADVYLLRGFADIFSTGIDEIGAELQAAGVNAHVQGHAAWRLVLNRIVADQQKNGHLPVVLIGHSLGANAAIYIAEELERRGIAVDYMATFAATGPDPLPGNVRRVVNFYFKQHGWGLPLVPGPRFHGHLENRDFSNAKDVGHFNIEKQRPLQAEVVRDVLAVVNAD</sequence>